<dbReference type="InterPro" id="IPR050627">
    <property type="entry name" value="Nitroreductase/BluB"/>
</dbReference>
<dbReference type="InterPro" id="IPR029479">
    <property type="entry name" value="Nitroreductase"/>
</dbReference>
<proteinExistence type="predicted"/>
<name>A0ABT0K1B4_9ACTN</name>
<organism evidence="2 3">
    <name type="scientific">Frankia umida</name>
    <dbReference type="NCBI Taxonomy" id="573489"/>
    <lineage>
        <taxon>Bacteria</taxon>
        <taxon>Bacillati</taxon>
        <taxon>Actinomycetota</taxon>
        <taxon>Actinomycetes</taxon>
        <taxon>Frankiales</taxon>
        <taxon>Frankiaceae</taxon>
        <taxon>Frankia</taxon>
    </lineage>
</organism>
<dbReference type="Gene3D" id="3.40.109.10">
    <property type="entry name" value="NADH Oxidase"/>
    <property type="match status" value="1"/>
</dbReference>
<comment type="caution">
    <text evidence="2">The sequence shown here is derived from an EMBL/GenBank/DDBJ whole genome shotgun (WGS) entry which is preliminary data.</text>
</comment>
<dbReference type="EMBL" id="JALKFT010000019">
    <property type="protein sequence ID" value="MCK9877595.1"/>
    <property type="molecule type" value="Genomic_DNA"/>
</dbReference>
<accession>A0ABT0K1B4</accession>
<dbReference type="RefSeq" id="WP_248825816.1">
    <property type="nucleotide sequence ID" value="NZ_JALKFT010000019.1"/>
</dbReference>
<dbReference type="Proteomes" id="UP001201873">
    <property type="component" value="Unassembled WGS sequence"/>
</dbReference>
<evidence type="ECO:0000313" key="2">
    <source>
        <dbReference type="EMBL" id="MCK9877595.1"/>
    </source>
</evidence>
<reference evidence="2 3" key="1">
    <citation type="submission" date="2022-04" db="EMBL/GenBank/DDBJ databases">
        <title>Genome diversity in the genus Frankia.</title>
        <authorList>
            <person name="Carlos-Shanley C."/>
            <person name="Hahn D."/>
        </authorList>
    </citation>
    <scope>NUCLEOTIDE SEQUENCE [LARGE SCALE GENOMIC DNA]</scope>
    <source>
        <strain evidence="2 3">Ag45/Mut15</strain>
    </source>
</reference>
<dbReference type="Pfam" id="PF00881">
    <property type="entry name" value="Nitroreductase"/>
    <property type="match status" value="1"/>
</dbReference>
<protein>
    <submittedName>
        <fullName evidence="2">Nitroreductase family protein</fullName>
    </submittedName>
</protein>
<gene>
    <name evidence="2" type="ORF">MXD59_17750</name>
</gene>
<dbReference type="InterPro" id="IPR000415">
    <property type="entry name" value="Nitroreductase-like"/>
</dbReference>
<feature type="domain" description="Nitroreductase" evidence="1">
    <location>
        <begin position="139"/>
        <end position="329"/>
    </location>
</feature>
<keyword evidence="3" id="KW-1185">Reference proteome</keyword>
<sequence length="352" mass="37624">MSTEAAQSVSCSPELTTGLAREVVATAVAAPSIHNTQPWLWYLDPALPGGAPAGAALTLRADVDRQLGVVDPDGRQLLLSCGAALHNATLALRMHGLDPRITLFPDGDDLRTRPLARIALAGRRPPVDAECALAAAIPHRHTDRRPFDPRPLTPSTVDRLRVAAEAQGAWLTAPTDRTLRLQVAVLLSRAAWIEAHDADYQAELALWSRTAPAPDGIPRSVVVPTEVPRQSEFPLRDLDVDLTAAAGIAPELAGSIEHPDILLIGTDADTPVDRLRAGEAMQRVLLTATTLGLVTSPMSQAIDMAGLRERFRAATGGLGHVQMILRVGYPHPDSPPTPATARRRVEDVLRVP</sequence>
<dbReference type="SUPFAM" id="SSF55469">
    <property type="entry name" value="FMN-dependent nitroreductase-like"/>
    <property type="match status" value="2"/>
</dbReference>
<dbReference type="PANTHER" id="PTHR23026">
    <property type="entry name" value="NADPH NITROREDUCTASE"/>
    <property type="match status" value="1"/>
</dbReference>
<evidence type="ECO:0000313" key="3">
    <source>
        <dbReference type="Proteomes" id="UP001201873"/>
    </source>
</evidence>
<dbReference type="PANTHER" id="PTHR23026:SF123">
    <property type="entry name" value="NAD(P)H NITROREDUCTASE RV3131-RELATED"/>
    <property type="match status" value="1"/>
</dbReference>
<dbReference type="NCBIfam" id="NF047509">
    <property type="entry name" value="Rv3131_FMN_oxido"/>
    <property type="match status" value="1"/>
</dbReference>
<evidence type="ECO:0000259" key="1">
    <source>
        <dbReference type="Pfam" id="PF00881"/>
    </source>
</evidence>